<feature type="domain" description="HTH araC/xylS-type" evidence="4">
    <location>
        <begin position="226"/>
        <end position="326"/>
    </location>
</feature>
<dbReference type="Gene3D" id="1.10.10.60">
    <property type="entry name" value="Homeodomain-like"/>
    <property type="match status" value="1"/>
</dbReference>
<gene>
    <name evidence="5" type="ORF">GCM10023175_02260</name>
</gene>
<dbReference type="PROSITE" id="PS01124">
    <property type="entry name" value="HTH_ARAC_FAMILY_2"/>
    <property type="match status" value="1"/>
</dbReference>
<evidence type="ECO:0000313" key="6">
    <source>
        <dbReference type="Proteomes" id="UP001501598"/>
    </source>
</evidence>
<keyword evidence="1" id="KW-0805">Transcription regulation</keyword>
<dbReference type="PANTHER" id="PTHR46796:SF6">
    <property type="entry name" value="ARAC SUBFAMILY"/>
    <property type="match status" value="1"/>
</dbReference>
<dbReference type="PANTHER" id="PTHR46796">
    <property type="entry name" value="HTH-TYPE TRANSCRIPTIONAL ACTIVATOR RHAS-RELATED"/>
    <property type="match status" value="1"/>
</dbReference>
<evidence type="ECO:0000256" key="3">
    <source>
        <dbReference type="ARBA" id="ARBA00023163"/>
    </source>
</evidence>
<dbReference type="InterPro" id="IPR009057">
    <property type="entry name" value="Homeodomain-like_sf"/>
</dbReference>
<dbReference type="InterPro" id="IPR018060">
    <property type="entry name" value="HTH_AraC"/>
</dbReference>
<name>A0ABP8RDN0_9PSEU</name>
<dbReference type="InterPro" id="IPR050204">
    <property type="entry name" value="AraC_XylS_family_regulators"/>
</dbReference>
<keyword evidence="6" id="KW-1185">Reference proteome</keyword>
<comment type="caution">
    <text evidence="5">The sequence shown here is derived from an EMBL/GenBank/DDBJ whole genome shotgun (WGS) entry which is preliminary data.</text>
</comment>
<proteinExistence type="predicted"/>
<dbReference type="Proteomes" id="UP001501598">
    <property type="component" value="Unassembled WGS sequence"/>
</dbReference>
<evidence type="ECO:0000259" key="4">
    <source>
        <dbReference type="PROSITE" id="PS01124"/>
    </source>
</evidence>
<accession>A0ABP8RDN0</accession>
<evidence type="ECO:0000313" key="5">
    <source>
        <dbReference type="EMBL" id="GAA4536000.1"/>
    </source>
</evidence>
<dbReference type="RefSeq" id="WP_345411777.1">
    <property type="nucleotide sequence ID" value="NZ_BAABGT010000004.1"/>
</dbReference>
<evidence type="ECO:0000256" key="2">
    <source>
        <dbReference type="ARBA" id="ARBA00023125"/>
    </source>
</evidence>
<dbReference type="EMBL" id="BAABGT010000004">
    <property type="protein sequence ID" value="GAA4536000.1"/>
    <property type="molecule type" value="Genomic_DNA"/>
</dbReference>
<dbReference type="Pfam" id="PF14525">
    <property type="entry name" value="AraC_binding_2"/>
    <property type="match status" value="1"/>
</dbReference>
<sequence>MHYWTTEGLPTDDQFSYWREVICQAFTPLATDRTAEHREAAQNDGGLRSWVRSSLLTSTNCAEVSSRSQLITHGEAEVRRTDSDHVFVNLQISGRCIVSQGDRAAVVPAGSFAFVDTTSPYRQEYIEDPLTKEWRVVSFRLPRADLMPLISDPSAFTATPHDATSGGIASVAAGSMIATWRNVGQLDRSAADAAESALLAVLAAAAGGNTILRDSSREALDAELRASVNRYLVAHLHGGADLSAATVAKRFGVSVRKLHSLYQGTERSFAQTIMMLRVQGCAQELAAGDLRPLTQLATRWGFYDLSHLNRVFRAHFECLPSEYREASASGSLRLPE</sequence>
<dbReference type="SUPFAM" id="SSF46689">
    <property type="entry name" value="Homeodomain-like"/>
    <property type="match status" value="1"/>
</dbReference>
<evidence type="ECO:0000256" key="1">
    <source>
        <dbReference type="ARBA" id="ARBA00023015"/>
    </source>
</evidence>
<dbReference type="InterPro" id="IPR035418">
    <property type="entry name" value="AraC-bd_2"/>
</dbReference>
<dbReference type="SMART" id="SM00342">
    <property type="entry name" value="HTH_ARAC"/>
    <property type="match status" value="1"/>
</dbReference>
<keyword evidence="3" id="KW-0804">Transcription</keyword>
<protein>
    <submittedName>
        <fullName evidence="5">Helix-turn-helix domain-containing protein</fullName>
    </submittedName>
</protein>
<keyword evidence="2" id="KW-0238">DNA-binding</keyword>
<dbReference type="Pfam" id="PF12833">
    <property type="entry name" value="HTH_18"/>
    <property type="match status" value="1"/>
</dbReference>
<organism evidence="5 6">
    <name type="scientific">Pseudonocardia xishanensis</name>
    <dbReference type="NCBI Taxonomy" id="630995"/>
    <lineage>
        <taxon>Bacteria</taxon>
        <taxon>Bacillati</taxon>
        <taxon>Actinomycetota</taxon>
        <taxon>Actinomycetes</taxon>
        <taxon>Pseudonocardiales</taxon>
        <taxon>Pseudonocardiaceae</taxon>
        <taxon>Pseudonocardia</taxon>
    </lineage>
</organism>
<reference evidence="6" key="1">
    <citation type="journal article" date="2019" name="Int. J. Syst. Evol. Microbiol.">
        <title>The Global Catalogue of Microorganisms (GCM) 10K type strain sequencing project: providing services to taxonomists for standard genome sequencing and annotation.</title>
        <authorList>
            <consortium name="The Broad Institute Genomics Platform"/>
            <consortium name="The Broad Institute Genome Sequencing Center for Infectious Disease"/>
            <person name="Wu L."/>
            <person name="Ma J."/>
        </authorList>
    </citation>
    <scope>NUCLEOTIDE SEQUENCE [LARGE SCALE GENOMIC DNA]</scope>
    <source>
        <strain evidence="6">JCM 17906</strain>
    </source>
</reference>